<evidence type="ECO:0000313" key="2">
    <source>
        <dbReference type="EMBL" id="KUI70860.1"/>
    </source>
</evidence>
<name>A0A194W484_CYTMA</name>
<feature type="compositionally biased region" description="Basic and acidic residues" evidence="1">
    <location>
        <begin position="455"/>
        <end position="464"/>
    </location>
</feature>
<dbReference type="EMBL" id="CM003103">
    <property type="protein sequence ID" value="KUI70860.1"/>
    <property type="molecule type" value="Genomic_DNA"/>
</dbReference>
<dbReference type="InterPro" id="IPR011009">
    <property type="entry name" value="Kinase-like_dom_sf"/>
</dbReference>
<dbReference type="PANTHER" id="PTHR37171">
    <property type="entry name" value="SERINE/THREONINE-PROTEIN KINASE YRZF-RELATED"/>
    <property type="match status" value="1"/>
</dbReference>
<proteinExistence type="predicted"/>
<evidence type="ECO:0000256" key="1">
    <source>
        <dbReference type="SAM" id="MobiDB-lite"/>
    </source>
</evidence>
<sequence length="902" mass="99990">MFIHFGVLDNGQVYCPHNLSPMTTATLPRAFRPQSLQEYLTSYGEITRDALRLDSNHRTTTQGVATRPEHRLAPTTIRPWTDFDQEQETLWDALLASMSEMTFPSQDHVVETGRELPLVDCEAAVHLCDSDLIHKPASRVLRYIGRNPQVNSALASALGFSDGSIEMGDIFFSTHRNQLNDIIPQIAGSKRTRDGHPIDPAPSINQRDDQARLSHQHPGQGQEQDPDRGQRGMELAQEEQRNLLVSREVAEQHFRAGPTDGFCNFKGAARAGQYPVRRILFAYELKAPHKLGWDMVERVGLATNSRVLDMRQDIWGEDNEVSLLENASHDNNEDDSDAHFVIGGVITQLYDFMIRKRVKYGYISTSDCLIFLHINEQSPTAIEYYTARRPQSGATLPPSERMLPTTRVLLLALLSLTKGSIISEDAATVVTMSNHRWPWMRRAVTETTEALSSAHEPRSGRESTADMSFKPPTVSDTSGSPREERLHVSGRAGSAKTSSKRKYAKIADYDAAGEGNTPSKRCKPTQEAANGQELEDAAMPSSGVASLQSPPPSSSPSIWPSPSQQSPSPLLSPSCQDNIEKVFFCTNSCILGLVTGGAIDPSCPNRQSHGHVLHHPPVAVFRKLLLQQLAQLHMLDAHVLWIGCSGSTGTLFKVRLASLGYTVVAKASRRTARAALHAEERIYQEHLRAAQEACVVPPCLGLVDLPLSWFDRETDSTLVSCLLLGWVTGQPPYDAFPPPRFTGLPNPTASLSQPREAISAALRVSVRTSLEAVHRLGVLHGDAALRNILIVPSRQPEGPLGFESGLEILPLQAVLVDFEKAKPRNIWIKSWQKRKMRRQQQQQQQQQQQHASCSAGDDNDQELWFQAACEQEVKRCLGELDRWLAENYILSRGTAVLDADFS</sequence>
<accession>A0A194W484</accession>
<feature type="compositionally biased region" description="Low complexity" evidence="1">
    <location>
        <begin position="555"/>
        <end position="572"/>
    </location>
</feature>
<dbReference type="AlphaFoldDB" id="A0A194W484"/>
<dbReference type="InterPro" id="IPR052396">
    <property type="entry name" value="Meiotic_Drive_Suppr_Kinase"/>
</dbReference>
<dbReference type="OrthoDB" id="2156052at2759"/>
<dbReference type="SUPFAM" id="SSF56112">
    <property type="entry name" value="Protein kinase-like (PK-like)"/>
    <property type="match status" value="1"/>
</dbReference>
<keyword evidence="3" id="KW-1185">Reference proteome</keyword>
<reference evidence="2" key="1">
    <citation type="submission" date="2014-12" db="EMBL/GenBank/DDBJ databases">
        <title>Genome Sequence of Valsa Canker Pathogens Uncovers a Specific Adaption of Colonization on Woody Bark.</title>
        <authorList>
            <person name="Yin Z."/>
            <person name="Liu H."/>
            <person name="Gao X."/>
            <person name="Li Z."/>
            <person name="Song N."/>
            <person name="Ke X."/>
            <person name="Dai Q."/>
            <person name="Wu Y."/>
            <person name="Sun Y."/>
            <person name="Xu J.-R."/>
            <person name="Kang Z.K."/>
            <person name="Wang L."/>
            <person name="Huang L."/>
        </authorList>
    </citation>
    <scope>NUCLEOTIDE SEQUENCE [LARGE SCALE GENOMIC DNA]</scope>
    <source>
        <strain evidence="2">03-8</strain>
    </source>
</reference>
<feature type="region of interest" description="Disordered" evidence="1">
    <location>
        <begin position="448"/>
        <end position="572"/>
    </location>
</feature>
<organism evidence="2 3">
    <name type="scientific">Cytospora mali</name>
    <name type="common">Apple Valsa canker fungus</name>
    <name type="synonym">Valsa mali</name>
    <dbReference type="NCBI Taxonomy" id="578113"/>
    <lineage>
        <taxon>Eukaryota</taxon>
        <taxon>Fungi</taxon>
        <taxon>Dikarya</taxon>
        <taxon>Ascomycota</taxon>
        <taxon>Pezizomycotina</taxon>
        <taxon>Sordariomycetes</taxon>
        <taxon>Sordariomycetidae</taxon>
        <taxon>Diaporthales</taxon>
        <taxon>Cytosporaceae</taxon>
        <taxon>Cytospora</taxon>
    </lineage>
</organism>
<evidence type="ECO:0000313" key="3">
    <source>
        <dbReference type="Proteomes" id="UP000078559"/>
    </source>
</evidence>
<dbReference type="Proteomes" id="UP000078559">
    <property type="component" value="Chromosome 6"/>
</dbReference>
<protein>
    <submittedName>
        <fullName evidence="2">Uncharacterized protein</fullName>
    </submittedName>
</protein>
<feature type="region of interest" description="Disordered" evidence="1">
    <location>
        <begin position="187"/>
        <end position="235"/>
    </location>
</feature>
<dbReference type="PANTHER" id="PTHR37171:SF1">
    <property type="entry name" value="SERINE_THREONINE-PROTEIN KINASE YRZF-RELATED"/>
    <property type="match status" value="1"/>
</dbReference>
<gene>
    <name evidence="2" type="ORF">VM1G_06470</name>
</gene>